<keyword evidence="2" id="KW-1185">Reference proteome</keyword>
<dbReference type="EMBL" id="BGPR01006420">
    <property type="protein sequence ID" value="GBN18866.1"/>
    <property type="molecule type" value="Genomic_DNA"/>
</dbReference>
<reference evidence="1 2" key="1">
    <citation type="journal article" date="2019" name="Sci. Rep.">
        <title>Orb-weaving spider Araneus ventricosus genome elucidates the spidroin gene catalogue.</title>
        <authorList>
            <person name="Kono N."/>
            <person name="Nakamura H."/>
            <person name="Ohtoshi R."/>
            <person name="Moran D.A.P."/>
            <person name="Shinohara A."/>
            <person name="Yoshida Y."/>
            <person name="Fujiwara M."/>
            <person name="Mori M."/>
            <person name="Tomita M."/>
            <person name="Arakawa K."/>
        </authorList>
    </citation>
    <scope>NUCLEOTIDE SEQUENCE [LARGE SCALE GENOMIC DNA]</scope>
</reference>
<sequence length="91" mass="10032">MLRRSNIAWVINPPLASTAVCIDLSARNVFQLLYLSDAICPSFINAVVTAEAMLFTHPTTFEVFAKKPPNEHAPAFTHISNFVRSDNAVLS</sequence>
<dbReference type="AlphaFoldDB" id="A0A4Y2LZE8"/>
<proteinExistence type="predicted"/>
<evidence type="ECO:0000313" key="1">
    <source>
        <dbReference type="EMBL" id="GBN18866.1"/>
    </source>
</evidence>
<gene>
    <name evidence="1" type="ORF">AVEN_237056_1</name>
</gene>
<dbReference type="Proteomes" id="UP000499080">
    <property type="component" value="Unassembled WGS sequence"/>
</dbReference>
<protein>
    <submittedName>
        <fullName evidence="1">Uncharacterized protein</fullName>
    </submittedName>
</protein>
<organism evidence="1 2">
    <name type="scientific">Araneus ventricosus</name>
    <name type="common">Orbweaver spider</name>
    <name type="synonym">Epeira ventricosa</name>
    <dbReference type="NCBI Taxonomy" id="182803"/>
    <lineage>
        <taxon>Eukaryota</taxon>
        <taxon>Metazoa</taxon>
        <taxon>Ecdysozoa</taxon>
        <taxon>Arthropoda</taxon>
        <taxon>Chelicerata</taxon>
        <taxon>Arachnida</taxon>
        <taxon>Araneae</taxon>
        <taxon>Araneomorphae</taxon>
        <taxon>Entelegynae</taxon>
        <taxon>Araneoidea</taxon>
        <taxon>Araneidae</taxon>
        <taxon>Araneus</taxon>
    </lineage>
</organism>
<evidence type="ECO:0000313" key="2">
    <source>
        <dbReference type="Proteomes" id="UP000499080"/>
    </source>
</evidence>
<name>A0A4Y2LZE8_ARAVE</name>
<accession>A0A4Y2LZE8</accession>
<comment type="caution">
    <text evidence="1">The sequence shown here is derived from an EMBL/GenBank/DDBJ whole genome shotgun (WGS) entry which is preliminary data.</text>
</comment>